<feature type="compositionally biased region" description="Polar residues" evidence="1">
    <location>
        <begin position="164"/>
        <end position="178"/>
    </location>
</feature>
<dbReference type="AlphaFoldDB" id="A0AAV5JIC5"/>
<sequence length="285" mass="31590">MGNEGEGVEENGGWTANSTVDPPLQRVGDSTEIVEETQLDHQRRGPNLALEIPKRTFEDATEDFVRINMSLTPSPTPRRVNFSPLPSPKISKFDESPGPSTSKNKLVFRSLLPKLSFKYRNTTSDIQKAAVLALGGPSAETRGKPRFQRTFSLPKLFTPRTKKTSSFPVTPTVHSNPESMHGQREANDTLPTKGEARPPIHRSRSVPVLNKDGRSMTRMDSFGGVFRVIPTTPRVANKTTTTASNPSPENGTGSSLYPNSVVPSPKEAKNRYFIRSSKYRRENKR</sequence>
<feature type="region of interest" description="Disordered" evidence="1">
    <location>
        <begin position="136"/>
        <end position="216"/>
    </location>
</feature>
<accession>A0AAV5JIC5</accession>
<feature type="region of interest" description="Disordered" evidence="1">
    <location>
        <begin position="1"/>
        <end position="46"/>
    </location>
</feature>
<gene>
    <name evidence="2" type="ORF">SLEP1_g23401</name>
</gene>
<dbReference type="PANTHER" id="PTHR46158">
    <property type="entry name" value="OS02G0165000 PROTEIN"/>
    <property type="match status" value="1"/>
</dbReference>
<keyword evidence="3" id="KW-1185">Reference proteome</keyword>
<evidence type="ECO:0000313" key="2">
    <source>
        <dbReference type="EMBL" id="GKV12223.1"/>
    </source>
</evidence>
<evidence type="ECO:0000256" key="1">
    <source>
        <dbReference type="SAM" id="MobiDB-lite"/>
    </source>
</evidence>
<reference evidence="2 3" key="1">
    <citation type="journal article" date="2021" name="Commun. Biol.">
        <title>The genome of Shorea leprosula (Dipterocarpaceae) highlights the ecological relevance of drought in aseasonal tropical rainforests.</title>
        <authorList>
            <person name="Ng K.K.S."/>
            <person name="Kobayashi M.J."/>
            <person name="Fawcett J.A."/>
            <person name="Hatakeyama M."/>
            <person name="Paape T."/>
            <person name="Ng C.H."/>
            <person name="Ang C.C."/>
            <person name="Tnah L.H."/>
            <person name="Lee C.T."/>
            <person name="Nishiyama T."/>
            <person name="Sese J."/>
            <person name="O'Brien M.J."/>
            <person name="Copetti D."/>
            <person name="Mohd Noor M.I."/>
            <person name="Ong R.C."/>
            <person name="Putra M."/>
            <person name="Sireger I.Z."/>
            <person name="Indrioko S."/>
            <person name="Kosugi Y."/>
            <person name="Izuno A."/>
            <person name="Isagi Y."/>
            <person name="Lee S.L."/>
            <person name="Shimizu K.K."/>
        </authorList>
    </citation>
    <scope>NUCLEOTIDE SEQUENCE [LARGE SCALE GENOMIC DNA]</scope>
    <source>
        <strain evidence="2">214</strain>
    </source>
</reference>
<dbReference type="EMBL" id="BPVZ01000036">
    <property type="protein sequence ID" value="GKV12223.1"/>
    <property type="molecule type" value="Genomic_DNA"/>
</dbReference>
<dbReference type="Proteomes" id="UP001054252">
    <property type="component" value="Unassembled WGS sequence"/>
</dbReference>
<protein>
    <submittedName>
        <fullName evidence="2">Uncharacterized protein</fullName>
    </submittedName>
</protein>
<proteinExistence type="predicted"/>
<feature type="region of interest" description="Disordered" evidence="1">
    <location>
        <begin position="228"/>
        <end position="285"/>
    </location>
</feature>
<comment type="caution">
    <text evidence="2">The sequence shown here is derived from an EMBL/GenBank/DDBJ whole genome shotgun (WGS) entry which is preliminary data.</text>
</comment>
<name>A0AAV5JIC5_9ROSI</name>
<organism evidence="2 3">
    <name type="scientific">Rubroshorea leprosula</name>
    <dbReference type="NCBI Taxonomy" id="152421"/>
    <lineage>
        <taxon>Eukaryota</taxon>
        <taxon>Viridiplantae</taxon>
        <taxon>Streptophyta</taxon>
        <taxon>Embryophyta</taxon>
        <taxon>Tracheophyta</taxon>
        <taxon>Spermatophyta</taxon>
        <taxon>Magnoliopsida</taxon>
        <taxon>eudicotyledons</taxon>
        <taxon>Gunneridae</taxon>
        <taxon>Pentapetalae</taxon>
        <taxon>rosids</taxon>
        <taxon>malvids</taxon>
        <taxon>Malvales</taxon>
        <taxon>Dipterocarpaceae</taxon>
        <taxon>Rubroshorea</taxon>
    </lineage>
</organism>
<evidence type="ECO:0000313" key="3">
    <source>
        <dbReference type="Proteomes" id="UP001054252"/>
    </source>
</evidence>
<feature type="region of interest" description="Disordered" evidence="1">
    <location>
        <begin position="70"/>
        <end position="104"/>
    </location>
</feature>
<feature type="compositionally biased region" description="Polar residues" evidence="1">
    <location>
        <begin position="237"/>
        <end position="262"/>
    </location>
</feature>
<dbReference type="PANTHER" id="PTHR46158:SF10">
    <property type="entry name" value="RING-CH-TYPE DOMAIN-CONTAINING PROTEIN"/>
    <property type="match status" value="1"/>
</dbReference>